<sequence length="651" mass="69473">MKRKTLLMWLMALFLLAPSTYAEAKVALPHFVTDSMVVQQNSVWTIKGRADGPSVTARASWGGKAVTVATQAGGRFSLQLPTPKAGGPYTVSLSDGEPTVLRDVFVGEVWLCSGQSNMEMPLGGWGKVMDYEREIATASNSSVRLLQISNTMAFTPQEDVGVEMGGWRTCSPSTVEDFSAVAYFFARIMAARLGVHVGVIDCTWGGTPAEAWTSFEGVKTVPGFAEELGLLTGCGFDAARIDSAYNSRLMQWRAQALASGGKGSVRVLADGAPALSEPIATGLPVMAVPGQWESGALPSFDGMVRLRKVVDIPDGWSGRPVTLSLGCIDDEDVTYFNGVKIAEGSGYNVRRSYVIPGGMVKGGAAVVTVCVTDYEGEGGICGDARDVAMSCGGDTVSLAGGWEYEVFADFGKLPRKPVSPSGSSFPTVLYNAMVCPIVTMPVKGVLWYQGCSNVGRSEQYSPLFRRLISDWREMRHSPDMPFYFVQLSAYLKPSLVQPESGWAALRQAQADALELDNTAMAVTIDIGDSADIHPKNKQEVARRLSLIALKRSYGVGGVVDTAPVPVSCRYAGGGAELEFDGNIVVDGSRPQGFIVKTAAGQWVVPAVTVAGKRTLRLSADGGIEAVRYNWADYPLGNLRGETGLPVAQFAR</sequence>
<dbReference type="PANTHER" id="PTHR22901">
    <property type="entry name" value="SIALATE O-ACETYLESTERASE"/>
    <property type="match status" value="1"/>
</dbReference>
<protein>
    <submittedName>
        <fullName evidence="4">9-O-acetylesterase</fullName>
    </submittedName>
</protein>
<dbReference type="InterPro" id="IPR005181">
    <property type="entry name" value="SASA"/>
</dbReference>
<dbReference type="Gene3D" id="2.60.120.260">
    <property type="entry name" value="Galactose-binding domain-like"/>
    <property type="match status" value="1"/>
</dbReference>
<organism evidence="4 5">
    <name type="scientific">Marseilla massiliensis</name>
    <dbReference type="NCBI Taxonomy" id="1841864"/>
    <lineage>
        <taxon>Bacteria</taxon>
        <taxon>Pseudomonadati</taxon>
        <taxon>Bacteroidota</taxon>
        <taxon>Bacteroidia</taxon>
        <taxon>Bacteroidales</taxon>
        <taxon>Prevotellaceae</taxon>
        <taxon>Marseilla</taxon>
    </lineage>
</organism>
<keyword evidence="5" id="KW-1185">Reference proteome</keyword>
<dbReference type="GO" id="GO:0005975">
    <property type="term" value="P:carbohydrate metabolic process"/>
    <property type="evidence" value="ECO:0007669"/>
    <property type="project" value="TreeGrafter"/>
</dbReference>
<dbReference type="Pfam" id="PF03629">
    <property type="entry name" value="SASA"/>
    <property type="match status" value="2"/>
</dbReference>
<dbReference type="Gene3D" id="3.40.50.1110">
    <property type="entry name" value="SGNH hydrolase"/>
    <property type="match status" value="2"/>
</dbReference>
<evidence type="ECO:0000259" key="3">
    <source>
        <dbReference type="Pfam" id="PF03629"/>
    </source>
</evidence>
<evidence type="ECO:0000256" key="1">
    <source>
        <dbReference type="ARBA" id="ARBA00022801"/>
    </source>
</evidence>
<keyword evidence="1" id="KW-0378">Hydrolase</keyword>
<feature type="domain" description="Sialate O-acetylesterase" evidence="3">
    <location>
        <begin position="430"/>
        <end position="536"/>
    </location>
</feature>
<evidence type="ECO:0000313" key="4">
    <source>
        <dbReference type="EMBL" id="MBM6660877.1"/>
    </source>
</evidence>
<dbReference type="EMBL" id="JACJJL010000004">
    <property type="protein sequence ID" value="MBM6660877.1"/>
    <property type="molecule type" value="Genomic_DNA"/>
</dbReference>
<proteinExistence type="predicted"/>
<dbReference type="SUPFAM" id="SSF52266">
    <property type="entry name" value="SGNH hydrolase"/>
    <property type="match status" value="1"/>
</dbReference>
<dbReference type="Proteomes" id="UP000764045">
    <property type="component" value="Unassembled WGS sequence"/>
</dbReference>
<gene>
    <name evidence="4" type="ORF">H6B30_03755</name>
</gene>
<evidence type="ECO:0000313" key="5">
    <source>
        <dbReference type="Proteomes" id="UP000764045"/>
    </source>
</evidence>
<dbReference type="InterPro" id="IPR036514">
    <property type="entry name" value="SGNH_hydro_sf"/>
</dbReference>
<dbReference type="GO" id="GO:0001681">
    <property type="term" value="F:sialate O-acetylesterase activity"/>
    <property type="evidence" value="ECO:0007669"/>
    <property type="project" value="InterPro"/>
</dbReference>
<dbReference type="RefSeq" id="WP_205108058.1">
    <property type="nucleotide sequence ID" value="NZ_JACJJL010000004.1"/>
</dbReference>
<reference evidence="4 5" key="1">
    <citation type="journal article" date="2021" name="Sci. Rep.">
        <title>The distribution of antibiotic resistance genes in chicken gut microbiota commensals.</title>
        <authorList>
            <person name="Juricova H."/>
            <person name="Matiasovicova J."/>
            <person name="Kubasova T."/>
            <person name="Cejkova D."/>
            <person name="Rychlik I."/>
        </authorList>
    </citation>
    <scope>NUCLEOTIDE SEQUENCE [LARGE SCALE GENOMIC DNA]</scope>
    <source>
        <strain evidence="4 5">An819</strain>
    </source>
</reference>
<dbReference type="PANTHER" id="PTHR22901:SF0">
    <property type="entry name" value="SIALATE O-ACETYLESTERASE"/>
    <property type="match status" value="1"/>
</dbReference>
<evidence type="ECO:0000256" key="2">
    <source>
        <dbReference type="SAM" id="SignalP"/>
    </source>
</evidence>
<feature type="signal peptide" evidence="2">
    <location>
        <begin position="1"/>
        <end position="24"/>
    </location>
</feature>
<dbReference type="InterPro" id="IPR039329">
    <property type="entry name" value="SIAE"/>
</dbReference>
<feature type="domain" description="Sialate O-acetylesterase" evidence="3">
    <location>
        <begin position="108"/>
        <end position="214"/>
    </location>
</feature>
<feature type="chain" id="PRO_5037804001" evidence="2">
    <location>
        <begin position="25"/>
        <end position="651"/>
    </location>
</feature>
<name>A0A938WLC9_9BACT</name>
<dbReference type="AlphaFoldDB" id="A0A938WLC9"/>
<dbReference type="SUPFAM" id="SSF49785">
    <property type="entry name" value="Galactose-binding domain-like"/>
    <property type="match status" value="1"/>
</dbReference>
<dbReference type="InterPro" id="IPR008979">
    <property type="entry name" value="Galactose-bd-like_sf"/>
</dbReference>
<keyword evidence="2" id="KW-0732">Signal</keyword>
<comment type="caution">
    <text evidence="4">The sequence shown here is derived from an EMBL/GenBank/DDBJ whole genome shotgun (WGS) entry which is preliminary data.</text>
</comment>
<accession>A0A938WLC9</accession>